<feature type="compositionally biased region" description="Basic and acidic residues" evidence="1">
    <location>
        <begin position="439"/>
        <end position="450"/>
    </location>
</feature>
<dbReference type="Proteomes" id="UP000660729">
    <property type="component" value="Unassembled WGS sequence"/>
</dbReference>
<feature type="region of interest" description="Disordered" evidence="1">
    <location>
        <begin position="96"/>
        <end position="128"/>
    </location>
</feature>
<feature type="compositionally biased region" description="Polar residues" evidence="1">
    <location>
        <begin position="160"/>
        <end position="172"/>
    </location>
</feature>
<evidence type="ECO:0000313" key="3">
    <source>
        <dbReference type="Proteomes" id="UP000660729"/>
    </source>
</evidence>
<gene>
    <name evidence="2" type="ORF">HII31_01684</name>
</gene>
<feature type="region of interest" description="Disordered" evidence="1">
    <location>
        <begin position="414"/>
        <end position="450"/>
    </location>
</feature>
<protein>
    <submittedName>
        <fullName evidence="2">Uncharacterized protein</fullName>
    </submittedName>
</protein>
<evidence type="ECO:0000313" key="2">
    <source>
        <dbReference type="EMBL" id="KAF7196984.1"/>
    </source>
</evidence>
<feature type="compositionally biased region" description="Low complexity" evidence="1">
    <location>
        <begin position="282"/>
        <end position="291"/>
    </location>
</feature>
<accession>A0A8H6RTL2</accession>
<dbReference type="OrthoDB" id="10570582at2759"/>
<feature type="region of interest" description="Disordered" evidence="1">
    <location>
        <begin position="160"/>
        <end position="234"/>
    </location>
</feature>
<organism evidence="2 3">
    <name type="scientific">Pseudocercospora fuligena</name>
    <dbReference type="NCBI Taxonomy" id="685502"/>
    <lineage>
        <taxon>Eukaryota</taxon>
        <taxon>Fungi</taxon>
        <taxon>Dikarya</taxon>
        <taxon>Ascomycota</taxon>
        <taxon>Pezizomycotina</taxon>
        <taxon>Dothideomycetes</taxon>
        <taxon>Dothideomycetidae</taxon>
        <taxon>Mycosphaerellales</taxon>
        <taxon>Mycosphaerellaceae</taxon>
        <taxon>Pseudocercospora</taxon>
    </lineage>
</organism>
<dbReference type="AlphaFoldDB" id="A0A8H6RTL2"/>
<feature type="region of interest" description="Disordered" evidence="1">
    <location>
        <begin position="282"/>
        <end position="309"/>
    </location>
</feature>
<sequence length="450" mass="47130">MVHLWSQKERHGSHIMRSEMRLDWPEIVRIFRHLWNAEATVKLIRDDYNNRDKNGRSQMWTNHIVKQNYTAQEQQDRVAVRAQIINAANTLRINIPNTNAPSTAPPTHTAAPAVQPAPSSNTQGTSTTVQAAQIVPTYLQAPSALSTTTVPAVNPASTYATVPSHGISSRPSISFKRSAPGSSTSGRLGPKFVLAGHPDPSEDQNTSEPPTKKPATAERMHTGRALSSVRPAQQPHTIAGAPNARIGFIFGANSQGSQAATQVGASEGISGASNSPLVMLTGSTGSQSTSSDQHKQAPSLVESTAAPSAHVTLSQTAAPALSPEHPQAVANNTDSIRTLRRHLVGDSASGLTASSLIFIAEVEAWMQQQGIPVSVGVRSVADGYGNVGGGIQEYTHPGGLTGSVLNAGGPAQSVNAGPALNGIRGGDETAGVSDYTVGEDDKALSEDERD</sequence>
<keyword evidence="3" id="KW-1185">Reference proteome</keyword>
<feature type="compositionally biased region" description="Low complexity" evidence="1">
    <location>
        <begin position="96"/>
        <end position="118"/>
    </location>
</feature>
<feature type="compositionally biased region" description="Polar residues" evidence="1">
    <location>
        <begin position="119"/>
        <end position="128"/>
    </location>
</feature>
<reference evidence="2" key="1">
    <citation type="submission" date="2020-04" db="EMBL/GenBank/DDBJ databases">
        <title>Draft genome resource of the tomato pathogen Pseudocercospora fuligena.</title>
        <authorList>
            <person name="Zaccaron A."/>
        </authorList>
    </citation>
    <scope>NUCLEOTIDE SEQUENCE</scope>
    <source>
        <strain evidence="2">PF001</strain>
    </source>
</reference>
<evidence type="ECO:0000256" key="1">
    <source>
        <dbReference type="SAM" id="MobiDB-lite"/>
    </source>
</evidence>
<comment type="caution">
    <text evidence="2">The sequence shown here is derived from an EMBL/GenBank/DDBJ whole genome shotgun (WGS) entry which is preliminary data.</text>
</comment>
<proteinExistence type="predicted"/>
<name>A0A8H6RTL2_9PEZI</name>
<dbReference type="EMBL" id="JABCIY010000021">
    <property type="protein sequence ID" value="KAF7196984.1"/>
    <property type="molecule type" value="Genomic_DNA"/>
</dbReference>